<organism evidence="3">
    <name type="scientific">Clastoptera arizonana</name>
    <name type="common">Arizona spittle bug</name>
    <dbReference type="NCBI Taxonomy" id="38151"/>
    <lineage>
        <taxon>Eukaryota</taxon>
        <taxon>Metazoa</taxon>
        <taxon>Ecdysozoa</taxon>
        <taxon>Arthropoda</taxon>
        <taxon>Hexapoda</taxon>
        <taxon>Insecta</taxon>
        <taxon>Pterygota</taxon>
        <taxon>Neoptera</taxon>
        <taxon>Paraneoptera</taxon>
        <taxon>Hemiptera</taxon>
        <taxon>Auchenorrhyncha</taxon>
        <taxon>Cercopoidea</taxon>
        <taxon>Clastopteridae</taxon>
        <taxon>Clastoptera</taxon>
    </lineage>
</organism>
<sequence>MKNSQLTSLSPFLDQDQVIRVGGRLQQSDLTPDQIHPIVLPKKHRLTELIAIHFHIKTMHAGPQLLLNVIRRKYWPINGKNLVNKIFRQCISCFRINPKRRTQVMGELPRARVQIPSRAFYNCGVDYCGPFVVKISKRRGTAQTSKCYIALFVCFSTKAVHLELVEDLTTESFIAALRRFISRRGKPRNIFSDNGTNFVGACHELRELSELWASEQFGNSVVTASSREGIAWRFQPPSAPHFGGLWESSVKLLKTHLKRCIGKSILTYTQFVTLLTQVEACINSRPLTPLSESPIDLTPLTPSHFLIGDVLTANPEPFLLNTPTNRLNHWQLVQQMLQHFWLRWSRDYLNTLQQRKKWTTASPNPQIGDMVIIKEDNLPPLQWKLARVINVHPGKDSKVRVVSVKTSSGTFKRPITKLCFLPVSDSVENNSIKDSDKL</sequence>
<dbReference type="InterPro" id="IPR041588">
    <property type="entry name" value="Integrase_H2C2"/>
</dbReference>
<dbReference type="GO" id="GO:0015074">
    <property type="term" value="P:DNA integration"/>
    <property type="evidence" value="ECO:0007669"/>
    <property type="project" value="InterPro"/>
</dbReference>
<proteinExistence type="predicted"/>
<accession>A0A1B6EB86</accession>
<evidence type="ECO:0000259" key="1">
    <source>
        <dbReference type="PROSITE" id="PS50994"/>
    </source>
</evidence>
<dbReference type="EMBL" id="GEDC01002113">
    <property type="protein sequence ID" value="JAS35185.1"/>
    <property type="molecule type" value="Transcribed_RNA"/>
</dbReference>
<reference evidence="3" key="1">
    <citation type="submission" date="2015-12" db="EMBL/GenBank/DDBJ databases">
        <title>De novo transcriptome assembly of four potential Pierce s Disease insect vectors from Arizona vineyards.</title>
        <authorList>
            <person name="Tassone E.E."/>
        </authorList>
    </citation>
    <scope>NUCLEOTIDE SEQUENCE</scope>
</reference>
<dbReference type="InterPro" id="IPR001584">
    <property type="entry name" value="Integrase_cat-core"/>
</dbReference>
<name>A0A1B6EB86_9HEMI</name>
<protein>
    <recommendedName>
        <fullName evidence="1">Integrase catalytic domain-containing protein</fullName>
    </recommendedName>
</protein>
<evidence type="ECO:0000313" key="2">
    <source>
        <dbReference type="EMBL" id="JAS35002.1"/>
    </source>
</evidence>
<dbReference type="InterPro" id="IPR040676">
    <property type="entry name" value="DUF5641"/>
</dbReference>
<dbReference type="Pfam" id="PF18701">
    <property type="entry name" value="DUF5641"/>
    <property type="match status" value="1"/>
</dbReference>
<dbReference type="PROSITE" id="PS50994">
    <property type="entry name" value="INTEGRASE"/>
    <property type="match status" value="1"/>
</dbReference>
<feature type="domain" description="Integrase catalytic" evidence="1">
    <location>
        <begin position="112"/>
        <end position="310"/>
    </location>
</feature>
<dbReference type="Gene3D" id="3.30.420.10">
    <property type="entry name" value="Ribonuclease H-like superfamily/Ribonuclease H"/>
    <property type="match status" value="1"/>
</dbReference>
<dbReference type="AlphaFoldDB" id="A0A1B6EB86"/>
<dbReference type="Pfam" id="PF17921">
    <property type="entry name" value="Integrase_H2C2"/>
    <property type="match status" value="1"/>
</dbReference>
<dbReference type="PANTHER" id="PTHR47331">
    <property type="entry name" value="PHD-TYPE DOMAIN-CONTAINING PROTEIN"/>
    <property type="match status" value="1"/>
</dbReference>
<evidence type="ECO:0000313" key="3">
    <source>
        <dbReference type="EMBL" id="JAS35185.1"/>
    </source>
</evidence>
<gene>
    <name evidence="3" type="ORF">g.20177</name>
    <name evidence="2" type="ORF">g.20182</name>
</gene>
<dbReference type="InterPro" id="IPR036397">
    <property type="entry name" value="RNaseH_sf"/>
</dbReference>
<dbReference type="GO" id="GO:0003676">
    <property type="term" value="F:nucleic acid binding"/>
    <property type="evidence" value="ECO:0007669"/>
    <property type="project" value="InterPro"/>
</dbReference>
<dbReference type="SUPFAM" id="SSF53098">
    <property type="entry name" value="Ribonuclease H-like"/>
    <property type="match status" value="1"/>
</dbReference>
<dbReference type="InterPro" id="IPR012337">
    <property type="entry name" value="RNaseH-like_sf"/>
</dbReference>
<dbReference type="EMBL" id="GEDC01002296">
    <property type="protein sequence ID" value="JAS35002.1"/>
    <property type="molecule type" value="Transcribed_RNA"/>
</dbReference>